<dbReference type="InterPro" id="IPR036575">
    <property type="entry name" value="TFIIS_cen_dom_sf"/>
</dbReference>
<dbReference type="InterPro" id="IPR006289">
    <property type="entry name" value="TFSII"/>
</dbReference>
<dbReference type="SMART" id="SM00440">
    <property type="entry name" value="ZnF_C2C2"/>
    <property type="match status" value="1"/>
</dbReference>
<feature type="compositionally biased region" description="Acidic residues" evidence="16">
    <location>
        <begin position="359"/>
        <end position="385"/>
    </location>
</feature>
<dbReference type="GO" id="GO:0031267">
    <property type="term" value="F:small GTPase binding"/>
    <property type="evidence" value="ECO:0007669"/>
    <property type="project" value="TreeGrafter"/>
</dbReference>
<evidence type="ECO:0000256" key="3">
    <source>
        <dbReference type="ARBA" id="ARBA00022468"/>
    </source>
</evidence>
<evidence type="ECO:0000256" key="7">
    <source>
        <dbReference type="ARBA" id="ARBA00022771"/>
    </source>
</evidence>
<dbReference type="PANTHER" id="PTHR24113:SF12">
    <property type="entry name" value="RAN GTPASE-ACTIVATING PROTEIN 1"/>
    <property type="match status" value="1"/>
</dbReference>
<dbReference type="InterPro" id="IPR003617">
    <property type="entry name" value="TFIIS/CRSP70_N_sub"/>
</dbReference>
<dbReference type="PROSITE" id="PS00466">
    <property type="entry name" value="ZF_TFIIS_1"/>
    <property type="match status" value="1"/>
</dbReference>
<dbReference type="CDD" id="cd00183">
    <property type="entry name" value="TFIIS_I"/>
    <property type="match status" value="1"/>
</dbReference>
<evidence type="ECO:0000256" key="11">
    <source>
        <dbReference type="ARBA" id="ARBA00023163"/>
    </source>
</evidence>
<organism evidence="20 21">
    <name type="scientific">Aspergillus hiratsukae</name>
    <dbReference type="NCBI Taxonomy" id="1194566"/>
    <lineage>
        <taxon>Eukaryota</taxon>
        <taxon>Fungi</taxon>
        <taxon>Dikarya</taxon>
        <taxon>Ascomycota</taxon>
        <taxon>Pezizomycotina</taxon>
        <taxon>Eurotiomycetes</taxon>
        <taxon>Eurotiomycetidae</taxon>
        <taxon>Eurotiales</taxon>
        <taxon>Aspergillaceae</taxon>
        <taxon>Aspergillus</taxon>
        <taxon>Aspergillus subgen. Fumigati</taxon>
    </lineage>
</organism>
<comment type="similarity">
    <text evidence="2">Belongs to the TFS-II family.</text>
</comment>
<evidence type="ECO:0000256" key="6">
    <source>
        <dbReference type="ARBA" id="ARBA00022737"/>
    </source>
</evidence>
<accession>A0A8H6QHK2</accession>
<feature type="region of interest" description="Disordered" evidence="16">
    <location>
        <begin position="619"/>
        <end position="672"/>
    </location>
</feature>
<feature type="compositionally biased region" description="Basic and acidic residues" evidence="16">
    <location>
        <begin position="663"/>
        <end position="672"/>
    </location>
</feature>
<evidence type="ECO:0000256" key="5">
    <source>
        <dbReference type="ARBA" id="ARBA00022723"/>
    </source>
</evidence>
<feature type="compositionally biased region" description="Low complexity" evidence="16">
    <location>
        <begin position="624"/>
        <end position="639"/>
    </location>
</feature>
<keyword evidence="7 14" id="KW-0863">Zinc-finger</keyword>
<dbReference type="InterPro" id="IPR017923">
    <property type="entry name" value="TFIIS_N"/>
</dbReference>
<gene>
    <name evidence="20" type="ORF">CNMCM6106_006776</name>
</gene>
<feature type="domain" description="TFIIS central" evidence="19">
    <location>
        <begin position="682"/>
        <end position="797"/>
    </location>
</feature>
<evidence type="ECO:0000256" key="8">
    <source>
        <dbReference type="ARBA" id="ARBA00022833"/>
    </source>
</evidence>
<dbReference type="Gene3D" id="1.20.930.10">
    <property type="entry name" value="Conserved domain common to transcription factors TFIIS, elongin A, CRSP70"/>
    <property type="match status" value="1"/>
</dbReference>
<feature type="region of interest" description="Disordered" evidence="16">
    <location>
        <begin position="359"/>
        <end position="393"/>
    </location>
</feature>
<keyword evidence="4" id="KW-0433">Leucine-rich repeat</keyword>
<dbReference type="InterPro" id="IPR027038">
    <property type="entry name" value="RanGap"/>
</dbReference>
<evidence type="ECO:0000256" key="12">
    <source>
        <dbReference type="ARBA" id="ARBA00023242"/>
    </source>
</evidence>
<dbReference type="Proteomes" id="UP000662466">
    <property type="component" value="Unassembled WGS sequence"/>
</dbReference>
<evidence type="ECO:0000256" key="14">
    <source>
        <dbReference type="PROSITE-ProRule" id="PRU00472"/>
    </source>
</evidence>
<evidence type="ECO:0000256" key="4">
    <source>
        <dbReference type="ARBA" id="ARBA00022614"/>
    </source>
</evidence>
<evidence type="ECO:0000259" key="18">
    <source>
        <dbReference type="PROSITE" id="PS51319"/>
    </source>
</evidence>
<dbReference type="CDD" id="cd13749">
    <property type="entry name" value="Zn-ribbon_TFIIS"/>
    <property type="match status" value="1"/>
</dbReference>
<dbReference type="AlphaFoldDB" id="A0A8H6QHK2"/>
<dbReference type="SUPFAM" id="SSF57783">
    <property type="entry name" value="Zinc beta-ribbon"/>
    <property type="match status" value="1"/>
</dbReference>
<dbReference type="PROSITE" id="PS51319">
    <property type="entry name" value="TFIIS_N"/>
    <property type="match status" value="1"/>
</dbReference>
<dbReference type="EMBL" id="JACBAF010001844">
    <property type="protein sequence ID" value="KAF7172624.1"/>
    <property type="molecule type" value="Genomic_DNA"/>
</dbReference>
<dbReference type="PANTHER" id="PTHR24113">
    <property type="entry name" value="RAN GTPASE-ACTIVATING PROTEIN 1"/>
    <property type="match status" value="1"/>
</dbReference>
<dbReference type="SMART" id="SM00510">
    <property type="entry name" value="TFS2M"/>
    <property type="match status" value="1"/>
</dbReference>
<evidence type="ECO:0000256" key="16">
    <source>
        <dbReference type="SAM" id="MobiDB-lite"/>
    </source>
</evidence>
<evidence type="ECO:0000256" key="10">
    <source>
        <dbReference type="ARBA" id="ARBA00023125"/>
    </source>
</evidence>
<evidence type="ECO:0000256" key="15">
    <source>
        <dbReference type="PROSITE-ProRule" id="PRU00649"/>
    </source>
</evidence>
<comment type="caution">
    <text evidence="20">The sequence shown here is derived from an EMBL/GenBank/DDBJ whole genome shotgun (WGS) entry which is preliminary data.</text>
</comment>
<dbReference type="GO" id="GO:0006913">
    <property type="term" value="P:nucleocytoplasmic transport"/>
    <property type="evidence" value="ECO:0007669"/>
    <property type="project" value="TreeGrafter"/>
</dbReference>
<evidence type="ECO:0000256" key="2">
    <source>
        <dbReference type="ARBA" id="ARBA00009647"/>
    </source>
</evidence>
<evidence type="ECO:0000259" key="17">
    <source>
        <dbReference type="PROSITE" id="PS51133"/>
    </source>
</evidence>
<dbReference type="GO" id="GO:0006368">
    <property type="term" value="P:transcription elongation by RNA polymerase II"/>
    <property type="evidence" value="ECO:0007669"/>
    <property type="project" value="InterPro"/>
</dbReference>
<keyword evidence="12 15" id="KW-0539">Nucleus</keyword>
<evidence type="ECO:0000256" key="13">
    <source>
        <dbReference type="ARBA" id="ARBA00025408"/>
    </source>
</evidence>
<evidence type="ECO:0000313" key="20">
    <source>
        <dbReference type="EMBL" id="KAF7172624.1"/>
    </source>
</evidence>
<dbReference type="GO" id="GO:0005634">
    <property type="term" value="C:nucleus"/>
    <property type="evidence" value="ECO:0007669"/>
    <property type="project" value="UniProtKB-SubCell"/>
</dbReference>
<keyword evidence="9" id="KW-0805">Transcription regulation</keyword>
<evidence type="ECO:0008006" key="22">
    <source>
        <dbReference type="Google" id="ProtNLM"/>
    </source>
</evidence>
<dbReference type="SMART" id="SM00509">
    <property type="entry name" value="TFS2N"/>
    <property type="match status" value="1"/>
</dbReference>
<evidence type="ECO:0000313" key="21">
    <source>
        <dbReference type="Proteomes" id="UP000662466"/>
    </source>
</evidence>
<dbReference type="GO" id="GO:0008270">
    <property type="term" value="F:zinc ion binding"/>
    <property type="evidence" value="ECO:0007669"/>
    <property type="project" value="UniProtKB-KW"/>
</dbReference>
<dbReference type="Gene3D" id="3.80.10.10">
    <property type="entry name" value="Ribonuclease Inhibitor"/>
    <property type="match status" value="1"/>
</dbReference>
<keyword evidence="10" id="KW-0238">DNA-binding</keyword>
<dbReference type="InterPro" id="IPR001222">
    <property type="entry name" value="Znf_TFIIS"/>
</dbReference>
<dbReference type="SUPFAM" id="SSF47676">
    <property type="entry name" value="Conserved domain common to transcription factors TFIIS, elongin A, CRSP70"/>
    <property type="match status" value="1"/>
</dbReference>
<dbReference type="Pfam" id="PF08711">
    <property type="entry name" value="Med26"/>
    <property type="match status" value="1"/>
</dbReference>
<dbReference type="FunFam" id="1.10.472.30:FF:000003">
    <property type="entry name" value="Transcription elongation factor S-II"/>
    <property type="match status" value="1"/>
</dbReference>
<dbReference type="FunFam" id="1.20.930.10:FF:000007">
    <property type="entry name" value="Transcription elongation factor S-II"/>
    <property type="match status" value="1"/>
</dbReference>
<dbReference type="InterPro" id="IPR001611">
    <property type="entry name" value="Leu-rich_rpt"/>
</dbReference>
<dbReference type="NCBIfam" id="TIGR01385">
    <property type="entry name" value="TFSII"/>
    <property type="match status" value="1"/>
</dbReference>
<comment type="function">
    <text evidence="13">Necessary for efficient RNA polymerase II transcription elongation past template-encoded arresting sites. The arresting sites in DNA have the property of trapping a certain fraction of elongating RNA polymerases that pass through, resulting in locked ternary complexes. Cleavage of the nascent transcript by S-II allows the resumption of elongation from the new 3'-terminus.</text>
</comment>
<dbReference type="InterPro" id="IPR035441">
    <property type="entry name" value="TFIIS/LEDGF_dom_sf"/>
</dbReference>
<dbReference type="SUPFAM" id="SSF46942">
    <property type="entry name" value="Elongation factor TFIIS domain 2"/>
    <property type="match status" value="1"/>
</dbReference>
<dbReference type="Gene3D" id="2.20.25.10">
    <property type="match status" value="1"/>
</dbReference>
<dbReference type="PROSITE" id="PS51133">
    <property type="entry name" value="ZF_TFIIS_2"/>
    <property type="match status" value="1"/>
</dbReference>
<name>A0A8H6QHK2_9EURO</name>
<dbReference type="Pfam" id="PF07500">
    <property type="entry name" value="TFIIS_M"/>
    <property type="match status" value="1"/>
</dbReference>
<comment type="subcellular location">
    <subcellularLocation>
        <location evidence="1 15">Nucleus</location>
    </subcellularLocation>
</comment>
<proteinExistence type="inferred from homology"/>
<dbReference type="GO" id="GO:0005829">
    <property type="term" value="C:cytosol"/>
    <property type="evidence" value="ECO:0007669"/>
    <property type="project" value="TreeGrafter"/>
</dbReference>
<dbReference type="Pfam" id="PF01096">
    <property type="entry name" value="Zn_ribbon_TFIIS"/>
    <property type="match status" value="1"/>
</dbReference>
<dbReference type="Gene3D" id="1.10.472.30">
    <property type="entry name" value="Transcription elongation factor S-II, central domain"/>
    <property type="match status" value="1"/>
</dbReference>
<dbReference type="GO" id="GO:0003677">
    <property type="term" value="F:DNA binding"/>
    <property type="evidence" value="ECO:0007669"/>
    <property type="project" value="UniProtKB-KW"/>
</dbReference>
<sequence>MAPPKVFSLEGKGLKLDTAEDIEAHIKPLIESTDFTEIRLGGNTLGVPASERLAAVLASQKSLEVADLADIFTSRLLSEIPQALTALLNALLEIKTLHTVNLSDNAFGLNTQAPLVDFLSRHVPLRHLILNNNGLGPAAGTLIADALTKLAERKEEARKAGEEVPLLESIVCGRNRLENGSMEAWARAYKVHAAGIRSVKMTQNGIRQEGISLLLREGLRHASALEVLDLQDNTFTVMGSTALAGVVAGWPSLRELGVGDCLLSARGGVKVAQALAEGKNQSIQTLRLQYNEITAEGVKQFLHATKTALPSLRRIELNGNKFFEEDPNVIELQEVLEARKEEHGTDDDPEDMWGVDELDELEEESEEEEEEEEEEIEEAEEEEEEERKADKFLRDNIKAEDEKVAQRQDKDVDALAEALGKTALSVMAEGHNPMHLVLGTWELPKRATPVLARRFTNCFIFIYLSIISKLSANFISSHFGGLSVARLSCTVADSSSPLVHGIPPEAALIGSQDLESWKYNLHDTPLLSSFNLRPRPVKMPMDAKEIELKAKALTKAATQNEPAANIVSLLKELQSGVKATEDLLRSTRVGIIVNKFKQHKSPEVARLSSEIVSKWRNEVNKQKVSGSPSVSQRSSGSPRPAQNGTTSPAATPSDKMSKLSVPPDKRSWKADGVDVNQTSNKIRDSCIGLMYDGLCLNSTESPRAVLSKACAVEAAAFSALGPETKEQYRTKIRSLYQNLKNKSNPTLRVRVLSNEVTPEQFVTMSHDELKSAEQREQDRKIQKENMDKAMVAQAERSISTSLQCGKCGQRKVTYTEAQTRSADEPMTLFCTCMNCGKSWRQ</sequence>
<dbReference type="GO" id="GO:0048471">
    <property type="term" value="C:perinuclear region of cytoplasm"/>
    <property type="evidence" value="ECO:0007669"/>
    <property type="project" value="TreeGrafter"/>
</dbReference>
<keyword evidence="11" id="KW-0804">Transcription</keyword>
<reference evidence="20" key="1">
    <citation type="submission" date="2020-06" db="EMBL/GenBank/DDBJ databases">
        <title>Draft genome sequences of strains closely related to Aspergillus parafelis and Aspergillus hiratsukae.</title>
        <authorList>
            <person name="Dos Santos R.A.C."/>
            <person name="Rivero-Menendez O."/>
            <person name="Steenwyk J.L."/>
            <person name="Mead M.E."/>
            <person name="Goldman G.H."/>
            <person name="Alastruey-Izquierdo A."/>
            <person name="Rokas A."/>
        </authorList>
    </citation>
    <scope>NUCLEOTIDE SEQUENCE</scope>
    <source>
        <strain evidence="20">CNM-CM6106</strain>
    </source>
</reference>
<dbReference type="SUPFAM" id="SSF52047">
    <property type="entry name" value="RNI-like"/>
    <property type="match status" value="1"/>
</dbReference>
<dbReference type="Pfam" id="PF13516">
    <property type="entry name" value="LRR_6"/>
    <property type="match status" value="1"/>
</dbReference>
<keyword evidence="8" id="KW-0862">Zinc</keyword>
<dbReference type="PROSITE" id="PS51321">
    <property type="entry name" value="TFIIS_CENTRAL"/>
    <property type="match status" value="1"/>
</dbReference>
<keyword evidence="5" id="KW-0479">Metal-binding</keyword>
<feature type="compositionally biased region" description="Polar residues" evidence="16">
    <location>
        <begin position="640"/>
        <end position="650"/>
    </location>
</feature>
<protein>
    <recommendedName>
        <fullName evidence="22">Transcription elongation factor</fullName>
    </recommendedName>
</protein>
<evidence type="ECO:0000256" key="1">
    <source>
        <dbReference type="ARBA" id="ARBA00004123"/>
    </source>
</evidence>
<keyword evidence="3" id="KW-0343">GTPase activation</keyword>
<evidence type="ECO:0000256" key="9">
    <source>
        <dbReference type="ARBA" id="ARBA00023015"/>
    </source>
</evidence>
<evidence type="ECO:0000259" key="19">
    <source>
        <dbReference type="PROSITE" id="PS51321"/>
    </source>
</evidence>
<feature type="domain" description="TFIIS-type" evidence="17">
    <location>
        <begin position="800"/>
        <end position="840"/>
    </location>
</feature>
<dbReference type="CDD" id="cd00116">
    <property type="entry name" value="LRR_RI"/>
    <property type="match status" value="1"/>
</dbReference>
<keyword evidence="6" id="KW-0677">Repeat</keyword>
<dbReference type="GO" id="GO:0005096">
    <property type="term" value="F:GTPase activator activity"/>
    <property type="evidence" value="ECO:0007669"/>
    <property type="project" value="UniProtKB-KW"/>
</dbReference>
<feature type="domain" description="TFIIS N-terminal" evidence="18">
    <location>
        <begin position="545"/>
        <end position="622"/>
    </location>
</feature>
<dbReference type="SMART" id="SM00368">
    <property type="entry name" value="LRR_RI"/>
    <property type="match status" value="7"/>
</dbReference>
<dbReference type="InterPro" id="IPR003618">
    <property type="entry name" value="TFIIS_cen_dom"/>
</dbReference>
<dbReference type="InterPro" id="IPR032675">
    <property type="entry name" value="LRR_dom_sf"/>
</dbReference>